<dbReference type="EMBL" id="GBRH01175660">
    <property type="protein sequence ID" value="JAE22236.1"/>
    <property type="molecule type" value="Transcribed_RNA"/>
</dbReference>
<name>A0A0A9GI79_ARUDO</name>
<dbReference type="AlphaFoldDB" id="A0A0A9GI79"/>
<sequence>MQLAAPAGGVLAMGAWRPPWRRAPPIPPLFPSPPRDELGRRRGAAWTGMPQSRGSSCRRTEERKEQVVAAEHGVGSRRRRSRVVAEERTEQLQVIGSSRRSPVEVLVRGRGHGERGGALEQPSCLAEGAGRSHGERAEHWSGLAVEVAARSSRRSRTTPHRRTCIVYLP</sequence>
<organism evidence="2">
    <name type="scientific">Arundo donax</name>
    <name type="common">Giant reed</name>
    <name type="synonym">Donax arundinaceus</name>
    <dbReference type="NCBI Taxonomy" id="35708"/>
    <lineage>
        <taxon>Eukaryota</taxon>
        <taxon>Viridiplantae</taxon>
        <taxon>Streptophyta</taxon>
        <taxon>Embryophyta</taxon>
        <taxon>Tracheophyta</taxon>
        <taxon>Spermatophyta</taxon>
        <taxon>Magnoliopsida</taxon>
        <taxon>Liliopsida</taxon>
        <taxon>Poales</taxon>
        <taxon>Poaceae</taxon>
        <taxon>PACMAD clade</taxon>
        <taxon>Arundinoideae</taxon>
        <taxon>Arundineae</taxon>
        <taxon>Arundo</taxon>
    </lineage>
</organism>
<feature type="region of interest" description="Disordered" evidence="1">
    <location>
        <begin position="26"/>
        <end position="82"/>
    </location>
</feature>
<evidence type="ECO:0000313" key="2">
    <source>
        <dbReference type="EMBL" id="JAE22236.1"/>
    </source>
</evidence>
<accession>A0A0A9GI79</accession>
<proteinExistence type="predicted"/>
<evidence type="ECO:0000256" key="1">
    <source>
        <dbReference type="SAM" id="MobiDB-lite"/>
    </source>
</evidence>
<reference evidence="2" key="1">
    <citation type="submission" date="2014-09" db="EMBL/GenBank/DDBJ databases">
        <authorList>
            <person name="Magalhaes I.L.F."/>
            <person name="Oliveira U."/>
            <person name="Santos F.R."/>
            <person name="Vidigal T.H.D.A."/>
            <person name="Brescovit A.D."/>
            <person name="Santos A.J."/>
        </authorList>
    </citation>
    <scope>NUCLEOTIDE SEQUENCE</scope>
    <source>
        <tissue evidence="2">Shoot tissue taken approximately 20 cm above the soil surface</tissue>
    </source>
</reference>
<reference evidence="2" key="2">
    <citation type="journal article" date="2015" name="Data Brief">
        <title>Shoot transcriptome of the giant reed, Arundo donax.</title>
        <authorList>
            <person name="Barrero R.A."/>
            <person name="Guerrero F.D."/>
            <person name="Moolhuijzen P."/>
            <person name="Goolsby J.A."/>
            <person name="Tidwell J."/>
            <person name="Bellgard S.E."/>
            <person name="Bellgard M.I."/>
        </authorList>
    </citation>
    <scope>NUCLEOTIDE SEQUENCE</scope>
    <source>
        <tissue evidence="2">Shoot tissue taken approximately 20 cm above the soil surface</tissue>
    </source>
</reference>
<feature type="region of interest" description="Disordered" evidence="1">
    <location>
        <begin position="110"/>
        <end position="137"/>
    </location>
</feature>
<protein>
    <submittedName>
        <fullName evidence="2">Uncharacterized protein</fullName>
    </submittedName>
</protein>